<keyword evidence="1" id="KW-1133">Transmembrane helix</keyword>
<organism evidence="2 3">
    <name type="scientific">Pisolithus tinctorius Marx 270</name>
    <dbReference type="NCBI Taxonomy" id="870435"/>
    <lineage>
        <taxon>Eukaryota</taxon>
        <taxon>Fungi</taxon>
        <taxon>Dikarya</taxon>
        <taxon>Basidiomycota</taxon>
        <taxon>Agaricomycotina</taxon>
        <taxon>Agaricomycetes</taxon>
        <taxon>Agaricomycetidae</taxon>
        <taxon>Boletales</taxon>
        <taxon>Sclerodermatineae</taxon>
        <taxon>Pisolithaceae</taxon>
        <taxon>Pisolithus</taxon>
    </lineage>
</organism>
<reference evidence="3" key="2">
    <citation type="submission" date="2015-01" db="EMBL/GenBank/DDBJ databases">
        <title>Evolutionary Origins and Diversification of the Mycorrhizal Mutualists.</title>
        <authorList>
            <consortium name="DOE Joint Genome Institute"/>
            <consortium name="Mycorrhizal Genomics Consortium"/>
            <person name="Kohler A."/>
            <person name="Kuo A."/>
            <person name="Nagy L.G."/>
            <person name="Floudas D."/>
            <person name="Copeland A."/>
            <person name="Barry K.W."/>
            <person name="Cichocki N."/>
            <person name="Veneault-Fourrey C."/>
            <person name="LaButti K."/>
            <person name="Lindquist E.A."/>
            <person name="Lipzen A."/>
            <person name="Lundell T."/>
            <person name="Morin E."/>
            <person name="Murat C."/>
            <person name="Riley R."/>
            <person name="Ohm R."/>
            <person name="Sun H."/>
            <person name="Tunlid A."/>
            <person name="Henrissat B."/>
            <person name="Grigoriev I.V."/>
            <person name="Hibbett D.S."/>
            <person name="Martin F."/>
        </authorList>
    </citation>
    <scope>NUCLEOTIDE SEQUENCE [LARGE SCALE GENOMIC DNA]</scope>
    <source>
        <strain evidence="3">Marx 270</strain>
    </source>
</reference>
<keyword evidence="1" id="KW-0472">Membrane</keyword>
<feature type="transmembrane region" description="Helical" evidence="1">
    <location>
        <begin position="391"/>
        <end position="416"/>
    </location>
</feature>
<evidence type="ECO:0000313" key="3">
    <source>
        <dbReference type="Proteomes" id="UP000054217"/>
    </source>
</evidence>
<gene>
    <name evidence="2" type="ORF">M404DRAFT_133867</name>
</gene>
<keyword evidence="1" id="KW-0812">Transmembrane</keyword>
<evidence type="ECO:0000313" key="2">
    <source>
        <dbReference type="EMBL" id="KIO08315.1"/>
    </source>
</evidence>
<dbReference type="InterPro" id="IPR044089">
    <property type="entry name" value="Alr1-like"/>
</dbReference>
<dbReference type="InParanoid" id="A0A0C3P5F0"/>
<dbReference type="InterPro" id="IPR002523">
    <property type="entry name" value="MgTranspt_CorA/ZnTranspt_ZntB"/>
</dbReference>
<feature type="transmembrane region" description="Helical" evidence="1">
    <location>
        <begin position="349"/>
        <end position="371"/>
    </location>
</feature>
<dbReference type="InterPro" id="IPR045861">
    <property type="entry name" value="CorA_cytoplasmic_dom"/>
</dbReference>
<dbReference type="AlphaFoldDB" id="A0A0C3P5F0"/>
<accession>A0A0C3P5F0</accession>
<dbReference type="PANTHER" id="PTHR21535:SF90">
    <property type="entry name" value="CORA METAL ION TRANSPORTER"/>
    <property type="match status" value="1"/>
</dbReference>
<dbReference type="SUPFAM" id="SSF143865">
    <property type="entry name" value="CorA soluble domain-like"/>
    <property type="match status" value="1"/>
</dbReference>
<dbReference type="GO" id="GO:0016020">
    <property type="term" value="C:membrane"/>
    <property type="evidence" value="ECO:0007669"/>
    <property type="project" value="InterPro"/>
</dbReference>
<dbReference type="GO" id="GO:0010961">
    <property type="term" value="P:intracellular magnesium ion homeostasis"/>
    <property type="evidence" value="ECO:0007669"/>
    <property type="project" value="TreeGrafter"/>
</dbReference>
<evidence type="ECO:0008006" key="4">
    <source>
        <dbReference type="Google" id="ProtNLM"/>
    </source>
</evidence>
<dbReference type="GO" id="GO:0015095">
    <property type="term" value="F:magnesium ion transmembrane transporter activity"/>
    <property type="evidence" value="ECO:0007669"/>
    <property type="project" value="InterPro"/>
</dbReference>
<protein>
    <recommendedName>
        <fullName evidence="4">Magnesium transporter</fullName>
    </recommendedName>
</protein>
<dbReference type="Proteomes" id="UP000054217">
    <property type="component" value="Unassembled WGS sequence"/>
</dbReference>
<dbReference type="OrthoDB" id="29879at2759"/>
<dbReference type="Pfam" id="PF01544">
    <property type="entry name" value="CorA"/>
    <property type="match status" value="1"/>
</dbReference>
<dbReference type="Gene3D" id="1.20.58.340">
    <property type="entry name" value="Magnesium transport protein CorA, transmembrane region"/>
    <property type="match status" value="1"/>
</dbReference>
<name>A0A0C3P5F0_PISTI</name>
<keyword evidence="3" id="KW-1185">Reference proteome</keyword>
<dbReference type="CDD" id="cd12829">
    <property type="entry name" value="Alr1p-like"/>
    <property type="match status" value="1"/>
</dbReference>
<proteinExistence type="predicted"/>
<dbReference type="Gene3D" id="3.30.460.20">
    <property type="entry name" value="CorA soluble domain-like"/>
    <property type="match status" value="1"/>
</dbReference>
<reference evidence="2 3" key="1">
    <citation type="submission" date="2014-04" db="EMBL/GenBank/DDBJ databases">
        <authorList>
            <consortium name="DOE Joint Genome Institute"/>
            <person name="Kuo A."/>
            <person name="Kohler A."/>
            <person name="Costa M.D."/>
            <person name="Nagy L.G."/>
            <person name="Floudas D."/>
            <person name="Copeland A."/>
            <person name="Barry K.W."/>
            <person name="Cichocki N."/>
            <person name="Veneault-Fourrey C."/>
            <person name="LaButti K."/>
            <person name="Lindquist E.A."/>
            <person name="Lipzen A."/>
            <person name="Lundell T."/>
            <person name="Morin E."/>
            <person name="Murat C."/>
            <person name="Sun H."/>
            <person name="Tunlid A."/>
            <person name="Henrissat B."/>
            <person name="Grigoriev I.V."/>
            <person name="Hibbett D.S."/>
            <person name="Martin F."/>
            <person name="Nordberg H.P."/>
            <person name="Cantor M.N."/>
            <person name="Hua S.X."/>
        </authorList>
    </citation>
    <scope>NUCLEOTIDE SEQUENCE [LARGE SCALE GENOMIC DNA]</scope>
    <source>
        <strain evidence="2 3">Marx 270</strain>
    </source>
</reference>
<dbReference type="HOGENOM" id="CLU_007127_11_2_1"/>
<dbReference type="STRING" id="870435.A0A0C3P5F0"/>
<dbReference type="EMBL" id="KN831957">
    <property type="protein sequence ID" value="KIO08315.1"/>
    <property type="molecule type" value="Genomic_DNA"/>
</dbReference>
<dbReference type="PANTHER" id="PTHR21535">
    <property type="entry name" value="MAGNESIUM AND COBALT TRANSPORT PROTEIN/MITOCHONDRIAL IMPORT INNER MEMBRANE TRANSLOCASE SUBUNIT TIM8"/>
    <property type="match status" value="1"/>
</dbReference>
<evidence type="ECO:0000256" key="1">
    <source>
        <dbReference type="SAM" id="Phobius"/>
    </source>
</evidence>
<sequence>MSLPHILSRLEKARKNAAQPRKGKKVYYPTGLPLTIAVPSGLSEGPSRSVSLTDVTAVRPSKGKQRAMPAPTPFPKEKASKAWWLDVANPNWDDLRTIGKLLHLHPLTLEDILQRDMREKLELFPRLGYRFIVFRATDNAITSEPFGRQGDEGLLGEASIYLVVFRDGICTVSQLGISRSTVRIRNRIELLEDNVHTTSDWIAHGLLDSVVNSFFPILREIEKEQKIILFLDSIFSTPKAKFVSSQAATTATLRRIARTRRLVTSLTRLLASKSEVLSRVRKRYLDVTTIVQSDDVEIAMYMGDVHDHILALQQALSHYEHILSQSHPIYLSQLRMNASNARTGSDKAVLILSLVSFGAMLVVIRPTQGAFSMNIHTPRNTVNNPIPSGDYYWFGVVLAVVVFVECGFLALVRYWWVRAKRQRQSKLI</sequence>